<evidence type="ECO:0000313" key="4">
    <source>
        <dbReference type="Proteomes" id="UP001445076"/>
    </source>
</evidence>
<evidence type="ECO:0000256" key="2">
    <source>
        <dbReference type="SAM" id="SignalP"/>
    </source>
</evidence>
<protein>
    <submittedName>
        <fullName evidence="3">Uncharacterized protein</fullName>
    </submittedName>
</protein>
<sequence>MKLVSMLLLVVCVGTLALLVAATPVPRADPRPWAHPEPRANPEPRSHPEPRINSGYRGRRVNYRSYYRPYYRRRSYRPYRRYGYLG</sequence>
<accession>A0AAW0XZV1</accession>
<comment type="caution">
    <text evidence="3">The sequence shown here is derived from an EMBL/GenBank/DDBJ whole genome shotgun (WGS) entry which is preliminary data.</text>
</comment>
<evidence type="ECO:0000313" key="3">
    <source>
        <dbReference type="EMBL" id="KAK8745381.1"/>
    </source>
</evidence>
<name>A0AAW0XZV1_CHEQU</name>
<feature type="region of interest" description="Disordered" evidence="1">
    <location>
        <begin position="26"/>
        <end position="57"/>
    </location>
</feature>
<dbReference type="Proteomes" id="UP001445076">
    <property type="component" value="Unassembled WGS sequence"/>
</dbReference>
<gene>
    <name evidence="3" type="ORF">OTU49_000159</name>
</gene>
<feature type="chain" id="PRO_5044001972" evidence="2">
    <location>
        <begin position="23"/>
        <end position="86"/>
    </location>
</feature>
<organism evidence="3 4">
    <name type="scientific">Cherax quadricarinatus</name>
    <name type="common">Australian red claw crayfish</name>
    <dbReference type="NCBI Taxonomy" id="27406"/>
    <lineage>
        <taxon>Eukaryota</taxon>
        <taxon>Metazoa</taxon>
        <taxon>Ecdysozoa</taxon>
        <taxon>Arthropoda</taxon>
        <taxon>Crustacea</taxon>
        <taxon>Multicrustacea</taxon>
        <taxon>Malacostraca</taxon>
        <taxon>Eumalacostraca</taxon>
        <taxon>Eucarida</taxon>
        <taxon>Decapoda</taxon>
        <taxon>Pleocyemata</taxon>
        <taxon>Astacidea</taxon>
        <taxon>Parastacoidea</taxon>
        <taxon>Parastacidae</taxon>
        <taxon>Cherax</taxon>
    </lineage>
</organism>
<feature type="signal peptide" evidence="2">
    <location>
        <begin position="1"/>
        <end position="22"/>
    </location>
</feature>
<reference evidence="3 4" key="1">
    <citation type="journal article" date="2024" name="BMC Genomics">
        <title>Genome assembly of redclaw crayfish (Cherax quadricarinatus) provides insights into its immune adaptation and hypoxia tolerance.</title>
        <authorList>
            <person name="Liu Z."/>
            <person name="Zheng J."/>
            <person name="Li H."/>
            <person name="Fang K."/>
            <person name="Wang S."/>
            <person name="He J."/>
            <person name="Zhou D."/>
            <person name="Weng S."/>
            <person name="Chi M."/>
            <person name="Gu Z."/>
            <person name="He J."/>
            <person name="Li F."/>
            <person name="Wang M."/>
        </authorList>
    </citation>
    <scope>NUCLEOTIDE SEQUENCE [LARGE SCALE GENOMIC DNA]</scope>
    <source>
        <strain evidence="3">ZL_2023a</strain>
    </source>
</reference>
<keyword evidence="4" id="KW-1185">Reference proteome</keyword>
<feature type="compositionally biased region" description="Basic and acidic residues" evidence="1">
    <location>
        <begin position="28"/>
        <end position="50"/>
    </location>
</feature>
<evidence type="ECO:0000256" key="1">
    <source>
        <dbReference type="SAM" id="MobiDB-lite"/>
    </source>
</evidence>
<dbReference type="EMBL" id="JARKIK010000019">
    <property type="protein sequence ID" value="KAK8745381.1"/>
    <property type="molecule type" value="Genomic_DNA"/>
</dbReference>
<dbReference type="AlphaFoldDB" id="A0AAW0XZV1"/>
<proteinExistence type="predicted"/>
<keyword evidence="2" id="KW-0732">Signal</keyword>